<keyword evidence="1" id="KW-0472">Membrane</keyword>
<feature type="transmembrane region" description="Helical" evidence="1">
    <location>
        <begin position="192"/>
        <end position="212"/>
    </location>
</feature>
<evidence type="ECO:0000313" key="2">
    <source>
        <dbReference type="Proteomes" id="UP000887575"/>
    </source>
</evidence>
<keyword evidence="2" id="KW-1185">Reference proteome</keyword>
<proteinExistence type="predicted"/>
<name>A0AAF3J9E9_9BILA</name>
<feature type="transmembrane region" description="Helical" evidence="1">
    <location>
        <begin position="51"/>
        <end position="69"/>
    </location>
</feature>
<feature type="transmembrane region" description="Helical" evidence="1">
    <location>
        <begin position="97"/>
        <end position="118"/>
    </location>
</feature>
<dbReference type="PANTHER" id="PTHR22943:SF248">
    <property type="entry name" value="SEVEN TM RECEPTOR"/>
    <property type="match status" value="1"/>
</dbReference>
<evidence type="ECO:0000313" key="4">
    <source>
        <dbReference type="WBParaSite" id="MBELARI_LOCUS4768"/>
    </source>
</evidence>
<reference evidence="3 4" key="1">
    <citation type="submission" date="2024-02" db="UniProtKB">
        <authorList>
            <consortium name="WormBaseParasite"/>
        </authorList>
    </citation>
    <scope>IDENTIFICATION</scope>
</reference>
<feature type="transmembrane region" description="Helical" evidence="1">
    <location>
        <begin position="16"/>
        <end position="39"/>
    </location>
</feature>
<feature type="transmembrane region" description="Helical" evidence="1">
    <location>
        <begin position="138"/>
        <end position="160"/>
    </location>
</feature>
<dbReference type="InterPro" id="IPR019428">
    <property type="entry name" value="7TM_GPCR_serpentine_rcpt_Str"/>
</dbReference>
<organism evidence="2 4">
    <name type="scientific">Mesorhabditis belari</name>
    <dbReference type="NCBI Taxonomy" id="2138241"/>
    <lineage>
        <taxon>Eukaryota</taxon>
        <taxon>Metazoa</taxon>
        <taxon>Ecdysozoa</taxon>
        <taxon>Nematoda</taxon>
        <taxon>Chromadorea</taxon>
        <taxon>Rhabditida</taxon>
        <taxon>Rhabditina</taxon>
        <taxon>Rhabditomorpha</taxon>
        <taxon>Rhabditoidea</taxon>
        <taxon>Rhabditidae</taxon>
        <taxon>Mesorhabditinae</taxon>
        <taxon>Mesorhabditis</taxon>
    </lineage>
</organism>
<dbReference type="AlphaFoldDB" id="A0AAF3J9E9"/>
<keyword evidence="1" id="KW-0812">Transmembrane</keyword>
<evidence type="ECO:0000313" key="3">
    <source>
        <dbReference type="WBParaSite" id="MBELARI_LOCUS11365"/>
    </source>
</evidence>
<accession>A0AAF3J9E9</accession>
<protein>
    <submittedName>
        <fullName evidence="3 4">G protein-coupled receptor</fullName>
    </submittedName>
</protein>
<feature type="transmembrane region" description="Helical" evidence="1">
    <location>
        <begin position="219"/>
        <end position="241"/>
    </location>
</feature>
<dbReference type="PANTHER" id="PTHR22943">
    <property type="entry name" value="7-TRANSMEMBRANE DOMAIN RECEPTOR C.ELEGANS"/>
    <property type="match status" value="1"/>
</dbReference>
<evidence type="ECO:0000256" key="1">
    <source>
        <dbReference type="SAM" id="Phobius"/>
    </source>
</evidence>
<dbReference type="WBParaSite" id="MBELARI_LOCUS11365">
    <property type="protein sequence ID" value="MBELARI_LOCUS11365"/>
    <property type="gene ID" value="MBELARI_LOCUS11365"/>
</dbReference>
<dbReference type="Pfam" id="PF10326">
    <property type="entry name" value="7TM_GPCR_Str"/>
    <property type="match status" value="2"/>
</dbReference>
<dbReference type="Proteomes" id="UP000887575">
    <property type="component" value="Unassembled WGS sequence"/>
</dbReference>
<dbReference type="WBParaSite" id="MBELARI_LOCUS4768">
    <property type="protein sequence ID" value="MBELARI_LOCUS4768"/>
    <property type="gene ID" value="MBELARI_LOCUS4768"/>
</dbReference>
<keyword evidence="1" id="KW-1133">Transmembrane helix</keyword>
<sequence>MCEQIDSWTLPNETLVVIRLFTLPLALIFNPLCIILLLYKAKVLLRSYKHLLICVCLIDALFSILYFVTGPTPIIVDSSIYMLNCGSFAEDPTLNRLLLHALFCLLAVSGYTLTILFIYRCTHICTSHYLYIFQSRWFWIFVSVGFAVMISLAENVAAALSGEFTLTKLQNETIIIAYIAIHPYNQDNKSSVPIICCYIPFIFVLLSANFIVGLQKVAAISLLFSAWYPVLDPLLVIYFVVDYRRIIRGCLSRLKTITKSQVRVRAASYVENSF</sequence>
<dbReference type="SUPFAM" id="SSF81321">
    <property type="entry name" value="Family A G protein-coupled receptor-like"/>
    <property type="match status" value="1"/>
</dbReference>